<evidence type="ECO:0000256" key="1">
    <source>
        <dbReference type="SAM" id="MobiDB-lite"/>
    </source>
</evidence>
<keyword evidence="2" id="KW-1133">Transmembrane helix</keyword>
<evidence type="ECO:0000313" key="3">
    <source>
        <dbReference type="EMBL" id="CDI77518.1"/>
    </source>
</evidence>
<feature type="compositionally biased region" description="Acidic residues" evidence="1">
    <location>
        <begin position="140"/>
        <end position="170"/>
    </location>
</feature>
<dbReference type="RefSeq" id="XP_013252134.1">
    <property type="nucleotide sequence ID" value="XM_013396680.1"/>
</dbReference>
<reference evidence="3" key="1">
    <citation type="submission" date="2013-10" db="EMBL/GenBank/DDBJ databases">
        <title>Genomic analysis of the causative agents of coccidiosis in chickens.</title>
        <authorList>
            <person name="Reid A.J."/>
            <person name="Blake D."/>
            <person name="Billington K."/>
            <person name="Browne H."/>
            <person name="Dunn M."/>
            <person name="Hung S."/>
            <person name="Kawahara F."/>
            <person name="Miranda-Saavedra D."/>
            <person name="Mourier T."/>
            <person name="Nagra H."/>
            <person name="Otto T.D."/>
            <person name="Rawlings N."/>
            <person name="Sanchez A."/>
            <person name="Sanders M."/>
            <person name="Subramaniam C."/>
            <person name="Tay Y."/>
            <person name="Dear P."/>
            <person name="Doerig C."/>
            <person name="Gruber A."/>
            <person name="Parkinson J."/>
            <person name="Shirley M."/>
            <person name="Wan K.L."/>
            <person name="Berriman M."/>
            <person name="Tomley F."/>
            <person name="Pain A."/>
        </authorList>
    </citation>
    <scope>NUCLEOTIDE SEQUENCE [LARGE SCALE GENOMIC DNA]</scope>
    <source>
        <strain evidence="3">Houghton</strain>
    </source>
</reference>
<feature type="region of interest" description="Disordered" evidence="1">
    <location>
        <begin position="72"/>
        <end position="174"/>
    </location>
</feature>
<protein>
    <submittedName>
        <fullName evidence="3">Uncharacterized protein</fullName>
    </submittedName>
</protein>
<reference evidence="3" key="2">
    <citation type="submission" date="2013-10" db="EMBL/GenBank/DDBJ databases">
        <authorList>
            <person name="Aslett M."/>
        </authorList>
    </citation>
    <scope>NUCLEOTIDE SEQUENCE [LARGE SCALE GENOMIC DNA]</scope>
    <source>
        <strain evidence="3">Houghton</strain>
    </source>
</reference>
<proteinExistence type="predicted"/>
<feature type="compositionally biased region" description="Basic residues" evidence="1">
    <location>
        <begin position="116"/>
        <end position="126"/>
    </location>
</feature>
<evidence type="ECO:0000313" key="4">
    <source>
        <dbReference type="Proteomes" id="UP000018050"/>
    </source>
</evidence>
<feature type="region of interest" description="Disordered" evidence="1">
    <location>
        <begin position="360"/>
        <end position="381"/>
    </location>
</feature>
<name>U6GDY9_EIMAC</name>
<keyword evidence="4" id="KW-1185">Reference proteome</keyword>
<sequence length="517" mass="58602">MEVPGVRTRLSSASADFDLETASGKSYSHDEPKERTPLDYLKKASRLWLALAALVLLVFFCLSSSVFNRSPSSSQQYNLHQTASSDNLGTGPSLVGQRMTTLGRVHSPLAVPPHSHNTRHLPHHHAAQAAARTKYSNDVIGEEQQGEQEQWDEEETDDGDLEYAEEEEESHSDGEYLTEAHLENLHSEDVDEGKQHPDEPEYIDIWDGVSHEDLHLSEGVPGLKTPLYRLPFVDGQHNDTHIIGVHTKKVYLPRFLSVSGGKRLPAISGTYKMYMIKDGRPKPHLNHGRLIWQKEGQDSSIFLYYDHMHHTWVFNNELDLSRPQPLAFLAHGAILPISRRNDRTFRKYGAPKSVHWIVRDASSGSSRPDGTVKVDADPRRSGDEDLQTLLLQKVYHAPEDGSLDGEGEVDDFELFEEEHEEEEDEEEELPLDEHGEPIALPLGARSFQQFITHLKTNVYHTFDSLHPRYDHQEILKDPVTFVEANAHPDLVGPERLDGYSHDPVPHPLRKSIHNEEH</sequence>
<feature type="compositionally biased region" description="Polar residues" evidence="1">
    <location>
        <begin position="75"/>
        <end position="90"/>
    </location>
</feature>
<feature type="transmembrane region" description="Helical" evidence="2">
    <location>
        <begin position="47"/>
        <end position="67"/>
    </location>
</feature>
<dbReference type="AlphaFoldDB" id="U6GDY9"/>
<accession>U6GDY9</accession>
<feature type="compositionally biased region" description="Basic and acidic residues" evidence="1">
    <location>
        <begin position="370"/>
        <end position="381"/>
    </location>
</feature>
<feature type="compositionally biased region" description="Basic and acidic residues" evidence="1">
    <location>
        <begin position="492"/>
        <end position="504"/>
    </location>
</feature>
<dbReference type="OrthoDB" id="345641at2759"/>
<organism evidence="3 4">
    <name type="scientific">Eimeria acervulina</name>
    <name type="common">Coccidian parasite</name>
    <dbReference type="NCBI Taxonomy" id="5801"/>
    <lineage>
        <taxon>Eukaryota</taxon>
        <taxon>Sar</taxon>
        <taxon>Alveolata</taxon>
        <taxon>Apicomplexa</taxon>
        <taxon>Conoidasida</taxon>
        <taxon>Coccidia</taxon>
        <taxon>Eucoccidiorida</taxon>
        <taxon>Eimeriorina</taxon>
        <taxon>Eimeriidae</taxon>
        <taxon>Eimeria</taxon>
    </lineage>
</organism>
<dbReference type="EMBL" id="HG670680">
    <property type="protein sequence ID" value="CDI77518.1"/>
    <property type="molecule type" value="Genomic_DNA"/>
</dbReference>
<dbReference type="OMA" id="GQHNDTH"/>
<feature type="region of interest" description="Disordered" evidence="1">
    <location>
        <begin position="492"/>
        <end position="517"/>
    </location>
</feature>
<dbReference type="VEuPathDB" id="ToxoDB:EAH_00005090"/>
<evidence type="ECO:0000256" key="2">
    <source>
        <dbReference type="SAM" id="Phobius"/>
    </source>
</evidence>
<gene>
    <name evidence="3" type="ORF">EAH_00005090</name>
</gene>
<keyword evidence="2" id="KW-0472">Membrane</keyword>
<dbReference type="GeneID" id="25268579"/>
<keyword evidence="2" id="KW-0812">Transmembrane</keyword>
<dbReference type="Proteomes" id="UP000018050">
    <property type="component" value="Unassembled WGS sequence"/>
</dbReference>